<dbReference type="HOGENOM" id="CLU_059644_1_0_1"/>
<evidence type="ECO:0000256" key="3">
    <source>
        <dbReference type="ARBA" id="ARBA00022606"/>
    </source>
</evidence>
<dbReference type="AlphaFoldDB" id="D6WJL1"/>
<evidence type="ECO:0000256" key="6">
    <source>
        <dbReference type="ARBA" id="ARBA00022989"/>
    </source>
</evidence>
<feature type="transmembrane region" description="Helical" evidence="10">
    <location>
        <begin position="114"/>
        <end position="136"/>
    </location>
</feature>
<evidence type="ECO:0000256" key="5">
    <source>
        <dbReference type="ARBA" id="ARBA00022725"/>
    </source>
</evidence>
<organism evidence="11 12">
    <name type="scientific">Tribolium castaneum</name>
    <name type="common">Red flour beetle</name>
    <dbReference type="NCBI Taxonomy" id="7070"/>
    <lineage>
        <taxon>Eukaryota</taxon>
        <taxon>Metazoa</taxon>
        <taxon>Ecdysozoa</taxon>
        <taxon>Arthropoda</taxon>
        <taxon>Hexapoda</taxon>
        <taxon>Insecta</taxon>
        <taxon>Pterygota</taxon>
        <taxon>Neoptera</taxon>
        <taxon>Endopterygota</taxon>
        <taxon>Coleoptera</taxon>
        <taxon>Polyphaga</taxon>
        <taxon>Cucujiformia</taxon>
        <taxon>Tenebrionidae</taxon>
        <taxon>Tenebrionidae incertae sedis</taxon>
        <taxon>Tribolium</taxon>
    </lineage>
</organism>
<keyword evidence="12" id="KW-1185">Reference proteome</keyword>
<comment type="similarity">
    <text evidence="10">Belongs to the insect chemoreceptor superfamily. Heteromeric odorant receptor channel (TC 1.A.69) family.</text>
</comment>
<keyword evidence="6 10" id="KW-1133">Transmembrane helix</keyword>
<evidence type="ECO:0000256" key="9">
    <source>
        <dbReference type="ARBA" id="ARBA00023224"/>
    </source>
</evidence>
<dbReference type="GO" id="GO:0050911">
    <property type="term" value="P:detection of chemical stimulus involved in sensory perception of smell"/>
    <property type="evidence" value="ECO:0000318"/>
    <property type="project" value="GO_Central"/>
</dbReference>
<evidence type="ECO:0000256" key="10">
    <source>
        <dbReference type="RuleBase" id="RU351113"/>
    </source>
</evidence>
<reference evidence="11 12" key="2">
    <citation type="journal article" date="2010" name="Nucleic Acids Res.">
        <title>BeetleBase in 2010: revisions to provide comprehensive genomic information for Tribolium castaneum.</title>
        <authorList>
            <person name="Kim H.S."/>
            <person name="Murphy T."/>
            <person name="Xia J."/>
            <person name="Caragea D."/>
            <person name="Park Y."/>
            <person name="Beeman R.W."/>
            <person name="Lorenzen M.D."/>
            <person name="Butcher S."/>
            <person name="Manak J.R."/>
            <person name="Brown S.J."/>
        </authorList>
    </citation>
    <scope>GENOME REANNOTATION</scope>
    <source>
        <strain evidence="11 12">Georgia GA2</strain>
    </source>
</reference>
<dbReference type="InterPro" id="IPR004117">
    <property type="entry name" value="7tm6_olfct_rcpt"/>
</dbReference>
<dbReference type="EMBL" id="KQ971342">
    <property type="protein sequence ID" value="EFA04740.1"/>
    <property type="molecule type" value="Genomic_DNA"/>
</dbReference>
<evidence type="ECO:0000256" key="1">
    <source>
        <dbReference type="ARBA" id="ARBA00004651"/>
    </source>
</evidence>
<evidence type="ECO:0000256" key="8">
    <source>
        <dbReference type="ARBA" id="ARBA00023170"/>
    </source>
</evidence>
<dbReference type="PhylomeDB" id="D6WJL1"/>
<proteinExistence type="inferred from homology"/>
<dbReference type="PANTHER" id="PTHR21137">
    <property type="entry name" value="ODORANT RECEPTOR"/>
    <property type="match status" value="1"/>
</dbReference>
<feature type="transmembrane region" description="Helical" evidence="10">
    <location>
        <begin position="257"/>
        <end position="279"/>
    </location>
</feature>
<dbReference type="PANTHER" id="PTHR21137:SF35">
    <property type="entry name" value="ODORANT RECEPTOR 19A-RELATED"/>
    <property type="match status" value="1"/>
</dbReference>
<feature type="transmembrane region" description="Helical" evidence="10">
    <location>
        <begin position="31"/>
        <end position="54"/>
    </location>
</feature>
<keyword evidence="5 10" id="KW-0552">Olfaction</keyword>
<dbReference type="GO" id="GO:0005549">
    <property type="term" value="F:odorant binding"/>
    <property type="evidence" value="ECO:0007669"/>
    <property type="project" value="InterPro"/>
</dbReference>
<reference evidence="11 12" key="1">
    <citation type="journal article" date="2008" name="Nature">
        <title>The genome of the model beetle and pest Tribolium castaneum.</title>
        <authorList>
            <consortium name="Tribolium Genome Sequencing Consortium"/>
            <person name="Richards S."/>
            <person name="Gibbs R.A."/>
            <person name="Weinstock G.M."/>
            <person name="Brown S.J."/>
            <person name="Denell R."/>
            <person name="Beeman R.W."/>
            <person name="Gibbs R."/>
            <person name="Beeman R.W."/>
            <person name="Brown S.J."/>
            <person name="Bucher G."/>
            <person name="Friedrich M."/>
            <person name="Grimmelikhuijzen C.J."/>
            <person name="Klingler M."/>
            <person name="Lorenzen M."/>
            <person name="Richards S."/>
            <person name="Roth S."/>
            <person name="Schroder R."/>
            <person name="Tautz D."/>
            <person name="Zdobnov E.M."/>
            <person name="Muzny D."/>
            <person name="Gibbs R.A."/>
            <person name="Weinstock G.M."/>
            <person name="Attaway T."/>
            <person name="Bell S."/>
            <person name="Buhay C.J."/>
            <person name="Chandrabose M.N."/>
            <person name="Chavez D."/>
            <person name="Clerk-Blankenburg K.P."/>
            <person name="Cree A."/>
            <person name="Dao M."/>
            <person name="Davis C."/>
            <person name="Chacko J."/>
            <person name="Dinh H."/>
            <person name="Dugan-Rocha S."/>
            <person name="Fowler G."/>
            <person name="Garner T.T."/>
            <person name="Garnes J."/>
            <person name="Gnirke A."/>
            <person name="Hawes A."/>
            <person name="Hernandez J."/>
            <person name="Hines S."/>
            <person name="Holder M."/>
            <person name="Hume J."/>
            <person name="Jhangiani S.N."/>
            <person name="Joshi V."/>
            <person name="Khan Z.M."/>
            <person name="Jackson L."/>
            <person name="Kovar C."/>
            <person name="Kowis A."/>
            <person name="Lee S."/>
            <person name="Lewis L.R."/>
            <person name="Margolis J."/>
            <person name="Morgan M."/>
            <person name="Nazareth L.V."/>
            <person name="Nguyen N."/>
            <person name="Okwuonu G."/>
            <person name="Parker D."/>
            <person name="Richards S."/>
            <person name="Ruiz S.J."/>
            <person name="Santibanez J."/>
            <person name="Savard J."/>
            <person name="Scherer S.E."/>
            <person name="Schneider B."/>
            <person name="Sodergren E."/>
            <person name="Tautz D."/>
            <person name="Vattahil S."/>
            <person name="Villasana D."/>
            <person name="White C.S."/>
            <person name="Wright R."/>
            <person name="Park Y."/>
            <person name="Beeman R.W."/>
            <person name="Lord J."/>
            <person name="Oppert B."/>
            <person name="Lorenzen M."/>
            <person name="Brown S."/>
            <person name="Wang L."/>
            <person name="Savard J."/>
            <person name="Tautz D."/>
            <person name="Richards S."/>
            <person name="Weinstock G."/>
            <person name="Gibbs R.A."/>
            <person name="Liu Y."/>
            <person name="Worley K."/>
            <person name="Weinstock G."/>
            <person name="Elsik C.G."/>
            <person name="Reese J.T."/>
            <person name="Elhaik E."/>
            <person name="Landan G."/>
            <person name="Graur D."/>
            <person name="Arensburger P."/>
            <person name="Atkinson P."/>
            <person name="Beeman R.W."/>
            <person name="Beidler J."/>
            <person name="Brown S.J."/>
            <person name="Demuth J.P."/>
            <person name="Drury D.W."/>
            <person name="Du Y.Z."/>
            <person name="Fujiwara H."/>
            <person name="Lorenzen M."/>
            <person name="Maselli V."/>
            <person name="Osanai M."/>
            <person name="Park Y."/>
            <person name="Robertson H.M."/>
            <person name="Tu Z."/>
            <person name="Wang J.J."/>
            <person name="Wang S."/>
            <person name="Richards S."/>
            <person name="Song H."/>
            <person name="Zhang L."/>
            <person name="Sodergren E."/>
            <person name="Werner D."/>
            <person name="Stanke M."/>
            <person name="Morgenstern B."/>
            <person name="Solovyev V."/>
            <person name="Kosarev P."/>
            <person name="Brown G."/>
            <person name="Chen H.C."/>
            <person name="Ermolaeva O."/>
            <person name="Hlavina W."/>
            <person name="Kapustin Y."/>
            <person name="Kiryutin B."/>
            <person name="Kitts P."/>
            <person name="Maglott D."/>
            <person name="Pruitt K."/>
            <person name="Sapojnikov V."/>
            <person name="Souvorov A."/>
            <person name="Mackey A.J."/>
            <person name="Waterhouse R.M."/>
            <person name="Wyder S."/>
            <person name="Zdobnov E.M."/>
            <person name="Zdobnov E.M."/>
            <person name="Wyder S."/>
            <person name="Kriventseva E.V."/>
            <person name="Kadowaki T."/>
            <person name="Bork P."/>
            <person name="Aranda M."/>
            <person name="Bao R."/>
            <person name="Beermann A."/>
            <person name="Berns N."/>
            <person name="Bolognesi R."/>
            <person name="Bonneton F."/>
            <person name="Bopp D."/>
            <person name="Brown S.J."/>
            <person name="Bucher G."/>
            <person name="Butts T."/>
            <person name="Chaumot A."/>
            <person name="Denell R.E."/>
            <person name="Ferrier D.E."/>
            <person name="Friedrich M."/>
            <person name="Gordon C.M."/>
            <person name="Jindra M."/>
            <person name="Klingler M."/>
            <person name="Lan Q."/>
            <person name="Lattorff H.M."/>
            <person name="Laudet V."/>
            <person name="von Levetsow C."/>
            <person name="Liu Z."/>
            <person name="Lutz R."/>
            <person name="Lynch J.A."/>
            <person name="da Fonseca R.N."/>
            <person name="Posnien N."/>
            <person name="Reuter R."/>
            <person name="Roth S."/>
            <person name="Savard J."/>
            <person name="Schinko J.B."/>
            <person name="Schmitt C."/>
            <person name="Schoppmeier M."/>
            <person name="Schroder R."/>
            <person name="Shippy T.D."/>
            <person name="Simonnet F."/>
            <person name="Marques-Souza H."/>
            <person name="Tautz D."/>
            <person name="Tomoyasu Y."/>
            <person name="Trauner J."/>
            <person name="Van der Zee M."/>
            <person name="Vervoort M."/>
            <person name="Wittkopp N."/>
            <person name="Wimmer E.A."/>
            <person name="Yang X."/>
            <person name="Jones A.K."/>
            <person name="Sattelle D.B."/>
            <person name="Ebert P.R."/>
            <person name="Nelson D."/>
            <person name="Scott J.G."/>
            <person name="Beeman R.W."/>
            <person name="Muthukrishnan S."/>
            <person name="Kramer K.J."/>
            <person name="Arakane Y."/>
            <person name="Beeman R.W."/>
            <person name="Zhu Q."/>
            <person name="Hogenkamp D."/>
            <person name="Dixit R."/>
            <person name="Oppert B."/>
            <person name="Jiang H."/>
            <person name="Zou Z."/>
            <person name="Marshall J."/>
            <person name="Elpidina E."/>
            <person name="Vinokurov K."/>
            <person name="Oppert C."/>
            <person name="Zou Z."/>
            <person name="Evans J."/>
            <person name="Lu Z."/>
            <person name="Zhao P."/>
            <person name="Sumathipala N."/>
            <person name="Altincicek B."/>
            <person name="Vilcinskas A."/>
            <person name="Williams M."/>
            <person name="Hultmark D."/>
            <person name="Hetru C."/>
            <person name="Jiang H."/>
            <person name="Grimmelikhuijzen C.J."/>
            <person name="Hauser F."/>
            <person name="Cazzamali G."/>
            <person name="Williamson M."/>
            <person name="Park Y."/>
            <person name="Li B."/>
            <person name="Tanaka Y."/>
            <person name="Predel R."/>
            <person name="Neupert S."/>
            <person name="Schachtner J."/>
            <person name="Verleyen P."/>
            <person name="Raible F."/>
            <person name="Bork P."/>
            <person name="Friedrich M."/>
            <person name="Walden K.K."/>
            <person name="Robertson H.M."/>
            <person name="Angeli S."/>
            <person name="Foret S."/>
            <person name="Bucher G."/>
            <person name="Schuetz S."/>
            <person name="Maleszka R."/>
            <person name="Wimmer E.A."/>
            <person name="Beeman R.W."/>
            <person name="Lorenzen M."/>
            <person name="Tomoyasu Y."/>
            <person name="Miller S.C."/>
            <person name="Grossmann D."/>
            <person name="Bucher G."/>
        </authorList>
    </citation>
    <scope>NUCLEOTIDE SEQUENCE [LARGE SCALE GENOMIC DNA]</scope>
    <source>
        <strain evidence="11 12">Georgia GA2</strain>
    </source>
</reference>
<dbReference type="InParanoid" id="D6WJL1"/>
<dbReference type="GO" id="GO:0005886">
    <property type="term" value="C:plasma membrane"/>
    <property type="evidence" value="ECO:0000318"/>
    <property type="project" value="GO_Central"/>
</dbReference>
<keyword evidence="7 10" id="KW-0472">Membrane</keyword>
<feature type="transmembrane region" description="Helical" evidence="10">
    <location>
        <begin position="60"/>
        <end position="82"/>
    </location>
</feature>
<evidence type="ECO:0000256" key="2">
    <source>
        <dbReference type="ARBA" id="ARBA00022475"/>
    </source>
</evidence>
<keyword evidence="8 10" id="KW-0675">Receptor</keyword>
<dbReference type="GO" id="GO:0007165">
    <property type="term" value="P:signal transduction"/>
    <property type="evidence" value="ECO:0007669"/>
    <property type="project" value="UniProtKB-KW"/>
</dbReference>
<feature type="transmembrane region" description="Helical" evidence="10">
    <location>
        <begin position="285"/>
        <end position="305"/>
    </location>
</feature>
<evidence type="ECO:0000313" key="12">
    <source>
        <dbReference type="Proteomes" id="UP000007266"/>
    </source>
</evidence>
<keyword evidence="3 10" id="KW-0716">Sensory transduction</keyword>
<name>D6WJL1_TRICA</name>
<comment type="subcellular location">
    <subcellularLocation>
        <location evidence="1 10">Cell membrane</location>
        <topology evidence="1 10">Multi-pass membrane protein</topology>
    </subcellularLocation>
</comment>
<feature type="transmembrane region" description="Helical" evidence="10">
    <location>
        <begin position="165"/>
        <end position="188"/>
    </location>
</feature>
<protein>
    <recommendedName>
        <fullName evidence="10">Odorant receptor</fullName>
    </recommendedName>
</protein>
<dbReference type="GO" id="GO:0004984">
    <property type="term" value="F:olfactory receptor activity"/>
    <property type="evidence" value="ECO:0000318"/>
    <property type="project" value="GO_Central"/>
</dbReference>
<gene>
    <name evidence="11" type="primary">Or329</name>
    <name evidence="11" type="ORF">TcasGA2_TC030436</name>
</gene>
<sequence>MNCENQFAKDDYLKTLKIMASEVFQSKAVKVILIFVFLVHAIANLLTIYFVLYVSDTKLFVNYASVFFSEFYPMLAILTVIFKGQIVQHLTDEFKIWAIDSASKKLQSEIKLKIKIITAFVITNSLIAVWGGFLYVQPLSEDENLYFALSFIHQYFPNQSSTLEFFYRMTYPILGYLMTVHAYQCLYYTQHINFQLRMFTEVVAEFAPVKRFLLFEHHLFYNKKYQTEIEQRLKFCIKRSQEFVQICVIKNSEIGSFIPEFAICGLLFGIGVTFFLSTGKFTSEYYLRMGVTSFGGVMTFSALIWSGQTTETMTSELVKALNEVRWYNFNQSNKKLYLTLVMNIMKERKIKFTENYSMNYRLGLAIVRNIYSVISVVVSKRRH</sequence>
<dbReference type="Proteomes" id="UP000007266">
    <property type="component" value="Linkage group 5"/>
</dbReference>
<evidence type="ECO:0000313" key="11">
    <source>
        <dbReference type="EMBL" id="EFA04740.1"/>
    </source>
</evidence>
<evidence type="ECO:0000256" key="7">
    <source>
        <dbReference type="ARBA" id="ARBA00023136"/>
    </source>
</evidence>
<evidence type="ECO:0000256" key="4">
    <source>
        <dbReference type="ARBA" id="ARBA00022692"/>
    </source>
</evidence>
<accession>D6WJL1</accession>
<comment type="caution">
    <text evidence="10">Lacks conserved residue(s) required for the propagation of feature annotation.</text>
</comment>
<keyword evidence="2" id="KW-1003">Cell membrane</keyword>
<keyword evidence="9 10" id="KW-0807">Transducer</keyword>
<keyword evidence="4 10" id="KW-0812">Transmembrane</keyword>